<feature type="domain" description="NB-ARC" evidence="7">
    <location>
        <begin position="181"/>
        <end position="350"/>
    </location>
</feature>
<dbReference type="Gene3D" id="3.40.50.300">
    <property type="entry name" value="P-loop containing nucleotide triphosphate hydrolases"/>
    <property type="match status" value="1"/>
</dbReference>
<dbReference type="InterPro" id="IPR058922">
    <property type="entry name" value="WHD_DRP"/>
</dbReference>
<dbReference type="Gene3D" id="1.10.10.10">
    <property type="entry name" value="Winged helix-like DNA-binding domain superfamily/Winged helix DNA-binding domain"/>
    <property type="match status" value="1"/>
</dbReference>
<comment type="caution">
    <text evidence="11">The sequence shown here is derived from an EMBL/GenBank/DDBJ whole genome shotgun (WGS) entry which is preliminary data.</text>
</comment>
<dbReference type="InterPro" id="IPR032675">
    <property type="entry name" value="LRR_dom_sf"/>
</dbReference>
<protein>
    <submittedName>
        <fullName evidence="11">Disease resistance protein RPM1</fullName>
    </submittedName>
</protein>
<dbReference type="Gene3D" id="1.20.5.4130">
    <property type="match status" value="1"/>
</dbReference>
<evidence type="ECO:0000256" key="2">
    <source>
        <dbReference type="ARBA" id="ARBA00022614"/>
    </source>
</evidence>
<dbReference type="FunFam" id="3.40.50.300:FF:001091">
    <property type="entry name" value="Probable disease resistance protein At1g61300"/>
    <property type="match status" value="1"/>
</dbReference>
<dbReference type="InterPro" id="IPR055414">
    <property type="entry name" value="LRR_R13L4/SHOC2-like"/>
</dbReference>
<evidence type="ECO:0000256" key="3">
    <source>
        <dbReference type="ARBA" id="ARBA00022737"/>
    </source>
</evidence>
<dbReference type="FunFam" id="1.10.10.10:FF:000322">
    <property type="entry name" value="Probable disease resistance protein At1g63360"/>
    <property type="match status" value="1"/>
</dbReference>
<dbReference type="PRINTS" id="PR00364">
    <property type="entry name" value="DISEASERSIST"/>
</dbReference>
<dbReference type="Proteomes" id="UP001180020">
    <property type="component" value="Unassembled WGS sequence"/>
</dbReference>
<keyword evidence="5" id="KW-0611">Plant defense</keyword>
<dbReference type="GO" id="GO:0043531">
    <property type="term" value="F:ADP binding"/>
    <property type="evidence" value="ECO:0007669"/>
    <property type="project" value="InterPro"/>
</dbReference>
<keyword evidence="4" id="KW-0547">Nucleotide-binding</keyword>
<dbReference type="InterPro" id="IPR027417">
    <property type="entry name" value="P-loop_NTPase"/>
</dbReference>
<proteinExistence type="inferred from homology"/>
<dbReference type="InterPro" id="IPR038005">
    <property type="entry name" value="RX-like_CC"/>
</dbReference>
<evidence type="ECO:0000256" key="4">
    <source>
        <dbReference type="ARBA" id="ARBA00022741"/>
    </source>
</evidence>
<organism evidence="11 12">
    <name type="scientific">Acorus calamus</name>
    <name type="common">Sweet flag</name>
    <dbReference type="NCBI Taxonomy" id="4465"/>
    <lineage>
        <taxon>Eukaryota</taxon>
        <taxon>Viridiplantae</taxon>
        <taxon>Streptophyta</taxon>
        <taxon>Embryophyta</taxon>
        <taxon>Tracheophyta</taxon>
        <taxon>Spermatophyta</taxon>
        <taxon>Magnoliopsida</taxon>
        <taxon>Liliopsida</taxon>
        <taxon>Acoraceae</taxon>
        <taxon>Acorus</taxon>
    </lineage>
</organism>
<dbReference type="SUPFAM" id="SSF52058">
    <property type="entry name" value="L domain-like"/>
    <property type="match status" value="1"/>
</dbReference>
<dbReference type="PANTHER" id="PTHR23155:SF1232">
    <property type="entry name" value="OS09G0270700 PROTEIN"/>
    <property type="match status" value="1"/>
</dbReference>
<dbReference type="Pfam" id="PF23559">
    <property type="entry name" value="WHD_DRP"/>
    <property type="match status" value="1"/>
</dbReference>
<dbReference type="GO" id="GO:0009626">
    <property type="term" value="P:plant-type hypersensitive response"/>
    <property type="evidence" value="ECO:0007669"/>
    <property type="project" value="UniProtKB-ARBA"/>
</dbReference>
<dbReference type="InterPro" id="IPR041118">
    <property type="entry name" value="Rx_N"/>
</dbReference>
<dbReference type="GO" id="GO:0042742">
    <property type="term" value="P:defense response to bacterium"/>
    <property type="evidence" value="ECO:0007669"/>
    <property type="project" value="UniProtKB-ARBA"/>
</dbReference>
<dbReference type="Pfam" id="PF18052">
    <property type="entry name" value="Rx_N"/>
    <property type="match status" value="1"/>
</dbReference>
<keyword evidence="2" id="KW-0433">Leucine-rich repeat</keyword>
<feature type="signal peptide" evidence="6">
    <location>
        <begin position="1"/>
        <end position="18"/>
    </location>
</feature>
<dbReference type="InterPro" id="IPR002182">
    <property type="entry name" value="NB-ARC"/>
</dbReference>
<name>A0AAV9EP16_ACOCL</name>
<dbReference type="CDD" id="cd14798">
    <property type="entry name" value="RX-CC_like"/>
    <property type="match status" value="1"/>
</dbReference>
<feature type="domain" description="Disease resistance protein winged helix" evidence="9">
    <location>
        <begin position="437"/>
        <end position="508"/>
    </location>
</feature>
<reference evidence="11" key="2">
    <citation type="submission" date="2023-06" db="EMBL/GenBank/DDBJ databases">
        <authorList>
            <person name="Ma L."/>
            <person name="Liu K.-W."/>
            <person name="Li Z."/>
            <person name="Hsiao Y.-Y."/>
            <person name="Qi Y."/>
            <person name="Fu T."/>
            <person name="Tang G."/>
            <person name="Zhang D."/>
            <person name="Sun W.-H."/>
            <person name="Liu D.-K."/>
            <person name="Li Y."/>
            <person name="Chen G.-Z."/>
            <person name="Liu X.-D."/>
            <person name="Liao X.-Y."/>
            <person name="Jiang Y.-T."/>
            <person name="Yu X."/>
            <person name="Hao Y."/>
            <person name="Huang J."/>
            <person name="Zhao X.-W."/>
            <person name="Ke S."/>
            <person name="Chen Y.-Y."/>
            <person name="Wu W.-L."/>
            <person name="Hsu J.-L."/>
            <person name="Lin Y.-F."/>
            <person name="Huang M.-D."/>
            <person name="Li C.-Y."/>
            <person name="Huang L."/>
            <person name="Wang Z.-W."/>
            <person name="Zhao X."/>
            <person name="Zhong W.-Y."/>
            <person name="Peng D.-H."/>
            <person name="Ahmad S."/>
            <person name="Lan S."/>
            <person name="Zhang J.-S."/>
            <person name="Tsai W.-C."/>
            <person name="Van De Peer Y."/>
            <person name="Liu Z.-J."/>
        </authorList>
    </citation>
    <scope>NUCLEOTIDE SEQUENCE</scope>
    <source>
        <strain evidence="11">CP</strain>
        <tissue evidence="11">Leaves</tissue>
    </source>
</reference>
<feature type="chain" id="PRO_5043843899" evidence="6">
    <location>
        <begin position="19"/>
        <end position="929"/>
    </location>
</feature>
<comment type="similarity">
    <text evidence="1">Belongs to the disease resistance NB-LRR family.</text>
</comment>
<feature type="domain" description="Disease resistance N-terminal" evidence="8">
    <location>
        <begin position="8"/>
        <end position="102"/>
    </location>
</feature>
<dbReference type="Pfam" id="PF00931">
    <property type="entry name" value="NB-ARC"/>
    <property type="match status" value="1"/>
</dbReference>
<evidence type="ECO:0000313" key="12">
    <source>
        <dbReference type="Proteomes" id="UP001180020"/>
    </source>
</evidence>
<dbReference type="AlphaFoldDB" id="A0AAV9EP16"/>
<keyword evidence="6" id="KW-0732">Signal</keyword>
<feature type="domain" description="Disease resistance R13L4/SHOC-2-like LRR" evidence="10">
    <location>
        <begin position="555"/>
        <end position="902"/>
    </location>
</feature>
<evidence type="ECO:0000256" key="6">
    <source>
        <dbReference type="SAM" id="SignalP"/>
    </source>
</evidence>
<keyword evidence="12" id="KW-1185">Reference proteome</keyword>
<evidence type="ECO:0000256" key="1">
    <source>
        <dbReference type="ARBA" id="ARBA00008894"/>
    </source>
</evidence>
<sequence length="929" mass="105956">MAEAVVIALLKILGTAAAEETVRGFIRSALRMVTSSSDRARARDEIDDVKRELESMVSFLRIADTVRDPNDPVSIWVKQVREEAYKVEDIIEEFMCWAAGQSITDAFRIKNNLRRLDDITKRLKRAKSSVREISERRRDEGEAQRLADEQARSRCLSELSSLVEHEHGMLVGLEQSRLSLTGQLTGGGARQTVIAVLGMGGLGKTTLVSCVYNSHQVKKHFECAAWISVSRDTEPMDFLTSATTQLFREEDSDTDDTRSTTINLSTLARKINDYLRPRRYVIILDNVWGAEFANAIIDAAFPDNERGSRIVITTRMEGVASILAHHTHNLECLNSEDALTLFRKKAFRRSSGRVFTEEFLHWAQSIIAKCDGLPLAITAIGGLVSLQNTPEEWRRIHDSLDWNPNNNQDLNRVNRVLMSSFDELPYYLRHCFLYCSMFPEGSSIRRKRLIRLWVAEGLVEERRGLTMEEVAEANLKELVFRSVLLVKDTNECGRIKSFRVHDVVREIALSVAKDERFSEVFRRSTQGSSRCTEARRLSIHTTDHQFSRAISMPSLRSFSVFGAATFSQLFPRGMMPSLGFKLLRVLELNGTPIESVPNEVFDLFNLRYLGLRGTKVRELPKSLERLRNLETLDLFNTEMHILPCKISKLQSLRHLFILNKIEARKHRITRFFFRGETLAGVWELKGLQTLRTISSNPEIARKIGGLTQMRSLSIMGVRSVHGMDLCASIAKMERLLRLCMIAANEPMREFLRLENLSPPPRHLQKLILIGQMEGVPRWFFSLRNLTHLWLLDSQLRESENPLLVLGSLPSLAHLTLDDAYKGRELRFPLQSFPALKVLCLSKMLRLVSVVFLPGVMPELRELHVRSCAELMEPPKGVRYLTKLQQLCLVIMPSQFIEKVRGADHASFKHIADVKHHYKGADGRWSVQLL</sequence>
<evidence type="ECO:0000313" key="11">
    <source>
        <dbReference type="EMBL" id="KAK1315531.1"/>
    </source>
</evidence>
<evidence type="ECO:0000259" key="7">
    <source>
        <dbReference type="Pfam" id="PF00931"/>
    </source>
</evidence>
<dbReference type="Gene3D" id="1.10.8.430">
    <property type="entry name" value="Helical domain of apoptotic protease-activating factors"/>
    <property type="match status" value="1"/>
</dbReference>
<dbReference type="Gene3D" id="3.80.10.10">
    <property type="entry name" value="Ribonuclease Inhibitor"/>
    <property type="match status" value="1"/>
</dbReference>
<dbReference type="GO" id="GO:0002758">
    <property type="term" value="P:innate immune response-activating signaling pathway"/>
    <property type="evidence" value="ECO:0007669"/>
    <property type="project" value="UniProtKB-ARBA"/>
</dbReference>
<dbReference type="InterPro" id="IPR042197">
    <property type="entry name" value="Apaf_helical"/>
</dbReference>
<dbReference type="InterPro" id="IPR036388">
    <property type="entry name" value="WH-like_DNA-bd_sf"/>
</dbReference>
<reference evidence="11" key="1">
    <citation type="journal article" date="2023" name="Nat. Commun.">
        <title>Diploid and tetraploid genomes of Acorus and the evolution of monocots.</title>
        <authorList>
            <person name="Ma L."/>
            <person name="Liu K.W."/>
            <person name="Li Z."/>
            <person name="Hsiao Y.Y."/>
            <person name="Qi Y."/>
            <person name="Fu T."/>
            <person name="Tang G.D."/>
            <person name="Zhang D."/>
            <person name="Sun W.H."/>
            <person name="Liu D.K."/>
            <person name="Li Y."/>
            <person name="Chen G.Z."/>
            <person name="Liu X.D."/>
            <person name="Liao X.Y."/>
            <person name="Jiang Y.T."/>
            <person name="Yu X."/>
            <person name="Hao Y."/>
            <person name="Huang J."/>
            <person name="Zhao X.W."/>
            <person name="Ke S."/>
            <person name="Chen Y.Y."/>
            <person name="Wu W.L."/>
            <person name="Hsu J.L."/>
            <person name="Lin Y.F."/>
            <person name="Huang M.D."/>
            <person name="Li C.Y."/>
            <person name="Huang L."/>
            <person name="Wang Z.W."/>
            <person name="Zhao X."/>
            <person name="Zhong W.Y."/>
            <person name="Peng D.H."/>
            <person name="Ahmad S."/>
            <person name="Lan S."/>
            <person name="Zhang J.S."/>
            <person name="Tsai W.C."/>
            <person name="Van de Peer Y."/>
            <person name="Liu Z.J."/>
        </authorList>
    </citation>
    <scope>NUCLEOTIDE SEQUENCE</scope>
    <source>
        <strain evidence="11">CP</strain>
    </source>
</reference>
<evidence type="ECO:0000259" key="9">
    <source>
        <dbReference type="Pfam" id="PF23559"/>
    </source>
</evidence>
<keyword evidence="3" id="KW-0677">Repeat</keyword>
<evidence type="ECO:0000259" key="8">
    <source>
        <dbReference type="Pfam" id="PF18052"/>
    </source>
</evidence>
<accession>A0AAV9EP16</accession>
<dbReference type="PANTHER" id="PTHR23155">
    <property type="entry name" value="DISEASE RESISTANCE PROTEIN RP"/>
    <property type="match status" value="1"/>
</dbReference>
<dbReference type="Pfam" id="PF23598">
    <property type="entry name" value="LRR_14"/>
    <property type="match status" value="1"/>
</dbReference>
<evidence type="ECO:0000259" key="10">
    <source>
        <dbReference type="Pfam" id="PF23598"/>
    </source>
</evidence>
<gene>
    <name evidence="11" type="primary">RPM1</name>
    <name evidence="11" type="ORF">QJS10_CPA05g02174</name>
</gene>
<dbReference type="SUPFAM" id="SSF52540">
    <property type="entry name" value="P-loop containing nucleoside triphosphate hydrolases"/>
    <property type="match status" value="1"/>
</dbReference>
<evidence type="ECO:0000256" key="5">
    <source>
        <dbReference type="ARBA" id="ARBA00022821"/>
    </source>
</evidence>
<dbReference type="EMBL" id="JAUJYO010000005">
    <property type="protein sequence ID" value="KAK1315531.1"/>
    <property type="molecule type" value="Genomic_DNA"/>
</dbReference>
<dbReference type="InterPro" id="IPR044974">
    <property type="entry name" value="Disease_R_plants"/>
</dbReference>